<feature type="compositionally biased region" description="Acidic residues" evidence="1">
    <location>
        <begin position="119"/>
        <end position="139"/>
    </location>
</feature>
<dbReference type="Proteomes" id="UP000277204">
    <property type="component" value="Unassembled WGS sequence"/>
</dbReference>
<evidence type="ECO:0000313" key="2">
    <source>
        <dbReference type="EMBL" id="VDO89069.1"/>
    </source>
</evidence>
<proteinExistence type="predicted"/>
<dbReference type="EMBL" id="UZAI01005096">
    <property type="protein sequence ID" value="VDO89069.1"/>
    <property type="molecule type" value="Genomic_DNA"/>
</dbReference>
<feature type="compositionally biased region" description="Low complexity" evidence="1">
    <location>
        <begin position="196"/>
        <end position="216"/>
    </location>
</feature>
<sequence length="615" mass="68918">MIIHLIDRALDIPCRTPGNNRKTCTKIFMENQASKSSESNLPTLSLNNVNNYDTGTKLLTEQKNTGETNEMQQQQSLKQKDLITEKCQNAFMDDFIMDWEKGRFEEVLEDTDSDRLDQSDYDDDDDDEYGDDDVDDDHNDETVAGVGSSDDRDLNELTIDSQRINNKQLRTKTRNYRSSHIWRRQPWSSLCPLPSTPSFSSSSNTTTATNPPTSNNRQKKFWDTSLINCPYEPRTSIQDNLTRWLMISKHNIPQVSCAQVMLASLPLNQGSDLNCTLNTVPVLVNNEIQNGSKNIMLDSIISLLIKAHARLYWSRIVGGADAIPKISLGGSLFTDPNLTAQQSGMTDSSTMVTTAVPVMNVDGNNPITLSEDQVDDSWVDFLNVFPKHNTVTPATTTANNNCLTPRCMAVLMPNERHECSDLNNSSNPTVSPSFASNNVNLNPSIIANLPPELRYFASTKPTYFLPEERNESTYLRESINTTKSYNFTSSLTNSDDNSLTTTTNDVCHFTNFGDGAYWIERLLDKIASLSENNKSAIKMYLARARSPYKQVVHLHTLQPMDVISSSSNVAQQFEQKQHFTMSNNSKKMSNSKEGIGLNNETDVIFNISFSSTNDG</sequence>
<gene>
    <name evidence="2" type="ORF">SMRZ_LOCUS10129</name>
</gene>
<accession>A0A183M254</accession>
<feature type="region of interest" description="Disordered" evidence="1">
    <location>
        <begin position="196"/>
        <end position="217"/>
    </location>
</feature>
<dbReference type="STRING" id="48269.A0A183M254"/>
<keyword evidence="3" id="KW-1185">Reference proteome</keyword>
<evidence type="ECO:0000256" key="1">
    <source>
        <dbReference type="SAM" id="MobiDB-lite"/>
    </source>
</evidence>
<dbReference type="AlphaFoldDB" id="A0A183M254"/>
<reference evidence="2 3" key="1">
    <citation type="submission" date="2018-11" db="EMBL/GenBank/DDBJ databases">
        <authorList>
            <consortium name="Pathogen Informatics"/>
        </authorList>
    </citation>
    <scope>NUCLEOTIDE SEQUENCE [LARGE SCALE GENOMIC DNA]</scope>
    <source>
        <strain evidence="2 3">Zambia</strain>
    </source>
</reference>
<feature type="region of interest" description="Disordered" evidence="1">
    <location>
        <begin position="109"/>
        <end position="155"/>
    </location>
</feature>
<name>A0A183M254_9TREM</name>
<evidence type="ECO:0000313" key="3">
    <source>
        <dbReference type="Proteomes" id="UP000277204"/>
    </source>
</evidence>
<protein>
    <submittedName>
        <fullName evidence="2">Uncharacterized protein</fullName>
    </submittedName>
</protein>
<organism evidence="2 3">
    <name type="scientific">Schistosoma margrebowiei</name>
    <dbReference type="NCBI Taxonomy" id="48269"/>
    <lineage>
        <taxon>Eukaryota</taxon>
        <taxon>Metazoa</taxon>
        <taxon>Spiralia</taxon>
        <taxon>Lophotrochozoa</taxon>
        <taxon>Platyhelminthes</taxon>
        <taxon>Trematoda</taxon>
        <taxon>Digenea</taxon>
        <taxon>Strigeidida</taxon>
        <taxon>Schistosomatoidea</taxon>
        <taxon>Schistosomatidae</taxon>
        <taxon>Schistosoma</taxon>
    </lineage>
</organism>